<name>A0ABW6AHV7_9BACT</name>
<dbReference type="Gene3D" id="3.10.450.50">
    <property type="match status" value="1"/>
</dbReference>
<sequence length="132" mass="14909">MKSVSDSVLAADKKSVIETEKQQFSAQISKDFTVLEQILSNDLVYNHSSGKTDTKQSFIQSLRDGKRTYNAITVEKQEVHVYTNIGVINGVCSLKAISSGQTVVNHLRYLSVYIRKNNQWQIVAWNSIKLDQ</sequence>
<gene>
    <name evidence="2" type="ORF">ACFS25_14615</name>
</gene>
<dbReference type="SUPFAM" id="SSF54427">
    <property type="entry name" value="NTF2-like"/>
    <property type="match status" value="1"/>
</dbReference>
<evidence type="ECO:0000259" key="1">
    <source>
        <dbReference type="Pfam" id="PF14534"/>
    </source>
</evidence>
<proteinExistence type="predicted"/>
<evidence type="ECO:0000313" key="2">
    <source>
        <dbReference type="EMBL" id="MFD2935025.1"/>
    </source>
</evidence>
<evidence type="ECO:0000313" key="3">
    <source>
        <dbReference type="Proteomes" id="UP001597512"/>
    </source>
</evidence>
<comment type="caution">
    <text evidence="2">The sequence shown here is derived from an EMBL/GenBank/DDBJ whole genome shotgun (WGS) entry which is preliminary data.</text>
</comment>
<keyword evidence="3" id="KW-1185">Reference proteome</keyword>
<accession>A0ABW6AHV7</accession>
<protein>
    <submittedName>
        <fullName evidence="2">Nuclear transport factor 2 family protein</fullName>
    </submittedName>
</protein>
<dbReference type="Pfam" id="PF14534">
    <property type="entry name" value="DUF4440"/>
    <property type="match status" value="1"/>
</dbReference>
<reference evidence="3" key="1">
    <citation type="journal article" date="2019" name="Int. J. Syst. Evol. Microbiol.">
        <title>The Global Catalogue of Microorganisms (GCM) 10K type strain sequencing project: providing services to taxonomists for standard genome sequencing and annotation.</title>
        <authorList>
            <consortium name="The Broad Institute Genomics Platform"/>
            <consortium name="The Broad Institute Genome Sequencing Center for Infectious Disease"/>
            <person name="Wu L."/>
            <person name="Ma J."/>
        </authorList>
    </citation>
    <scope>NUCLEOTIDE SEQUENCE [LARGE SCALE GENOMIC DNA]</scope>
    <source>
        <strain evidence="3">KCTC 52490</strain>
    </source>
</reference>
<dbReference type="Proteomes" id="UP001597512">
    <property type="component" value="Unassembled WGS sequence"/>
</dbReference>
<organism evidence="2 3">
    <name type="scientific">Spirosoma flavum</name>
    <dbReference type="NCBI Taxonomy" id="2048557"/>
    <lineage>
        <taxon>Bacteria</taxon>
        <taxon>Pseudomonadati</taxon>
        <taxon>Bacteroidota</taxon>
        <taxon>Cytophagia</taxon>
        <taxon>Cytophagales</taxon>
        <taxon>Cytophagaceae</taxon>
        <taxon>Spirosoma</taxon>
    </lineage>
</organism>
<dbReference type="InterPro" id="IPR027843">
    <property type="entry name" value="DUF4440"/>
</dbReference>
<feature type="domain" description="DUF4440" evidence="1">
    <location>
        <begin position="17"/>
        <end position="122"/>
    </location>
</feature>
<dbReference type="RefSeq" id="WP_381502161.1">
    <property type="nucleotide sequence ID" value="NZ_JBHUOM010000010.1"/>
</dbReference>
<dbReference type="EMBL" id="JBHUOM010000010">
    <property type="protein sequence ID" value="MFD2935025.1"/>
    <property type="molecule type" value="Genomic_DNA"/>
</dbReference>
<dbReference type="InterPro" id="IPR032710">
    <property type="entry name" value="NTF2-like_dom_sf"/>
</dbReference>